<evidence type="ECO:0000313" key="2">
    <source>
        <dbReference type="Proteomes" id="UP001595979"/>
    </source>
</evidence>
<reference evidence="2" key="1">
    <citation type="journal article" date="2019" name="Int. J. Syst. Evol. Microbiol.">
        <title>The Global Catalogue of Microorganisms (GCM) 10K type strain sequencing project: providing services to taxonomists for standard genome sequencing and annotation.</title>
        <authorList>
            <consortium name="The Broad Institute Genomics Platform"/>
            <consortium name="The Broad Institute Genome Sequencing Center for Infectious Disease"/>
            <person name="Wu L."/>
            <person name="Ma J."/>
        </authorList>
    </citation>
    <scope>NUCLEOTIDE SEQUENCE [LARGE SCALE GENOMIC DNA]</scope>
    <source>
        <strain evidence="2">CGMCC 1.15053</strain>
    </source>
</reference>
<dbReference type="Proteomes" id="UP001595979">
    <property type="component" value="Unassembled WGS sequence"/>
</dbReference>
<gene>
    <name evidence="1" type="ORF">ACFPQ6_14295</name>
</gene>
<sequence length="73" mass="8087">MAVNDDVGGYLIPGSHAYAELLVMFAEMALLHSGGTAATLEERKRRLQEVIAQYPAQVSPNVQGLHRTRRRPQ</sequence>
<comment type="caution">
    <text evidence="1">The sequence shown here is derived from an EMBL/GenBank/DDBJ whole genome shotgun (WGS) entry which is preliminary data.</text>
</comment>
<protein>
    <submittedName>
        <fullName evidence="1">Uncharacterized protein</fullName>
    </submittedName>
</protein>
<name>A0ABW1DMH5_9DEIO</name>
<organism evidence="1 2">
    <name type="scientific">Deinococcus petrolearius</name>
    <dbReference type="NCBI Taxonomy" id="1751295"/>
    <lineage>
        <taxon>Bacteria</taxon>
        <taxon>Thermotogati</taxon>
        <taxon>Deinococcota</taxon>
        <taxon>Deinococci</taxon>
        <taxon>Deinococcales</taxon>
        <taxon>Deinococcaceae</taxon>
        <taxon>Deinococcus</taxon>
    </lineage>
</organism>
<accession>A0ABW1DMH5</accession>
<dbReference type="EMBL" id="JBHSOH010000020">
    <property type="protein sequence ID" value="MFC5849480.1"/>
    <property type="molecule type" value="Genomic_DNA"/>
</dbReference>
<evidence type="ECO:0000313" key="1">
    <source>
        <dbReference type="EMBL" id="MFC5849480.1"/>
    </source>
</evidence>
<keyword evidence="2" id="KW-1185">Reference proteome</keyword>
<proteinExistence type="predicted"/>
<dbReference type="RefSeq" id="WP_380050663.1">
    <property type="nucleotide sequence ID" value="NZ_JBHSOH010000020.1"/>
</dbReference>